<evidence type="ECO:0000256" key="1">
    <source>
        <dbReference type="ARBA" id="ARBA00005560"/>
    </source>
</evidence>
<sequence>MVSVVNMVGSGSLNVELDLETLAEEIGQPQAQYNPDKYPGMYLRFEEEAPLITVYRTGKYIITGPTSEEELFDLRERFLRFLSDMDVIENATDEWFSVQNSVPHKASSASCFCGLSSVSKRLY</sequence>
<keyword evidence="2" id="KW-0677">Repeat</keyword>
<organism evidence="5 6">
    <name type="scientific">Halorubrum lacusprofundi (strain ATCC 49239 / DSM 5036 / JCM 8891 / ACAM 34)</name>
    <dbReference type="NCBI Taxonomy" id="416348"/>
    <lineage>
        <taxon>Archaea</taxon>
        <taxon>Methanobacteriati</taxon>
        <taxon>Methanobacteriota</taxon>
        <taxon>Stenosarchaea group</taxon>
        <taxon>Halobacteria</taxon>
        <taxon>Halobacteriales</taxon>
        <taxon>Haloferacaceae</taxon>
        <taxon>Halorubrum</taxon>
    </lineage>
</organism>
<dbReference type="eggNOG" id="arCOG01764">
    <property type="taxonomic scope" value="Archaea"/>
</dbReference>
<comment type="similarity">
    <text evidence="1">Belongs to the TBP family.</text>
</comment>
<dbReference type="GeneID" id="7399223"/>
<dbReference type="PRINTS" id="PR00686">
    <property type="entry name" value="TIFACTORIID"/>
</dbReference>
<evidence type="ECO:0000256" key="2">
    <source>
        <dbReference type="ARBA" id="ARBA00022737"/>
    </source>
</evidence>
<dbReference type="GeneID" id="25140467"/>
<name>B9LVZ5_HALLT</name>
<evidence type="ECO:0000256" key="3">
    <source>
        <dbReference type="ARBA" id="ARBA00023125"/>
    </source>
</evidence>
<dbReference type="Gene3D" id="3.30.310.10">
    <property type="entry name" value="TATA-Binding Protein"/>
    <property type="match status" value="1"/>
</dbReference>
<accession>B9LVZ5</accession>
<dbReference type="Pfam" id="PF00352">
    <property type="entry name" value="TBP"/>
    <property type="match status" value="1"/>
</dbReference>
<dbReference type="GO" id="GO:0006352">
    <property type="term" value="P:DNA-templated transcription initiation"/>
    <property type="evidence" value="ECO:0007669"/>
    <property type="project" value="InterPro"/>
</dbReference>
<dbReference type="InterPro" id="IPR000814">
    <property type="entry name" value="TBP"/>
</dbReference>
<dbReference type="GO" id="GO:0003677">
    <property type="term" value="F:DNA binding"/>
    <property type="evidence" value="ECO:0007669"/>
    <property type="project" value="UniProtKB-KW"/>
</dbReference>
<dbReference type="InterPro" id="IPR012295">
    <property type="entry name" value="TBP_dom_sf"/>
</dbReference>
<keyword evidence="6" id="KW-1185">Reference proteome</keyword>
<proteinExistence type="inferred from homology"/>
<dbReference type="RefSeq" id="WP_009486645.1">
    <property type="nucleotide sequence ID" value="NC_012028.1"/>
</dbReference>
<protein>
    <submittedName>
        <fullName evidence="5">TATA-box binding family protein</fullName>
    </submittedName>
</protein>
<reference evidence="5 6" key="1">
    <citation type="journal article" date="2016" name="Stand. Genomic Sci.">
        <title>Complete genome sequence of the Antarctic Halorubrum lacusprofundi type strain ACAM 34.</title>
        <authorList>
            <person name="Anderson I.J."/>
            <person name="DasSarma P."/>
            <person name="Lucas S."/>
            <person name="Copeland A."/>
            <person name="Lapidus A."/>
            <person name="Del Rio T.G."/>
            <person name="Tice H."/>
            <person name="Dalin E."/>
            <person name="Bruce D.C."/>
            <person name="Goodwin L."/>
            <person name="Pitluck S."/>
            <person name="Sims D."/>
            <person name="Brettin T.S."/>
            <person name="Detter J.C."/>
            <person name="Han C.S."/>
            <person name="Larimer F."/>
            <person name="Hauser L."/>
            <person name="Land M."/>
            <person name="Ivanova N."/>
            <person name="Richardson P."/>
            <person name="Cavicchioli R."/>
            <person name="DasSarma S."/>
            <person name="Woese C.R."/>
            <person name="Kyrpides N.C."/>
        </authorList>
    </citation>
    <scope>NUCLEOTIDE SEQUENCE [LARGE SCALE GENOMIC DNA]</scope>
    <source>
        <strain evidence="6">ATCC 49239 / DSM 5036 / JCM 8891 / ACAM 34</strain>
    </source>
</reference>
<evidence type="ECO:0000313" key="6">
    <source>
        <dbReference type="Proteomes" id="UP000000740"/>
    </source>
</evidence>
<dbReference type="HOGENOM" id="CLU_2010040_0_0_2"/>
<dbReference type="Proteomes" id="UP000000740">
    <property type="component" value="Chromosome 2"/>
</dbReference>
<evidence type="ECO:0000313" key="5">
    <source>
        <dbReference type="EMBL" id="ACM58385.1"/>
    </source>
</evidence>
<dbReference type="EMBL" id="CP001366">
    <property type="protein sequence ID" value="ACM58385.1"/>
    <property type="molecule type" value="Genomic_DNA"/>
</dbReference>
<dbReference type="KEGG" id="hla:Hlac_2818"/>
<dbReference type="SUPFAM" id="SSF55945">
    <property type="entry name" value="TATA-box binding protein-like"/>
    <property type="match status" value="1"/>
</dbReference>
<dbReference type="AlphaFoldDB" id="B9LVZ5"/>
<keyword evidence="3" id="KW-0238">DNA-binding</keyword>
<evidence type="ECO:0000256" key="4">
    <source>
        <dbReference type="ARBA" id="ARBA00023163"/>
    </source>
</evidence>
<gene>
    <name evidence="5" type="ordered locus">Hlac_2818</name>
</gene>
<keyword evidence="4" id="KW-0804">Transcription</keyword>